<evidence type="ECO:0000313" key="5">
    <source>
        <dbReference type="EMBL" id="STZ14608.1"/>
    </source>
</evidence>
<evidence type="ECO:0000313" key="6">
    <source>
        <dbReference type="EMBL" id="STZ14797.1"/>
    </source>
</evidence>
<sequence>MKITHCKLSKKVQKRLLEFFVAQVTARTAANLIGVQYNTTILFYHKIRLVIEYHLALEASQLFDGEIELDESYFGGIRKGKRGRGAAGKTAVFGLLKRNGKVYTVIVKDTKTNTLMPIITSKIKPDSVVYTDCYASYNALDVSNFKHFRINHSKEFTDKENKQNHINGIENFWSQAKRVLRKYNGIDKKNFHLFIKECEFRFNNGTPSNQLKVLRKWCGV</sequence>
<feature type="domain" description="ISXO2-like transposase" evidence="1">
    <location>
        <begin position="62"/>
        <end position="203"/>
    </location>
</feature>
<dbReference type="EMBL" id="UGQE01000004">
    <property type="protein sequence ID" value="STZ14608.1"/>
    <property type="molecule type" value="Genomic_DNA"/>
</dbReference>
<protein>
    <submittedName>
        <fullName evidence="6">Transposase and inactivated derivatives</fullName>
    </submittedName>
</protein>
<gene>
    <name evidence="2" type="ORF">NCTC10293_00566</name>
    <name evidence="3" type="ORF">NCTC10293_00826</name>
    <name evidence="4" type="ORF">NCTC10293_00966</name>
    <name evidence="5" type="ORF">NCTC10293_02203</name>
    <name evidence="6" type="ORF">NCTC10293_02394</name>
</gene>
<organism evidence="6 7">
    <name type="scientific">Moraxella caviae</name>
    <dbReference type="NCBI Taxonomy" id="34060"/>
    <lineage>
        <taxon>Bacteria</taxon>
        <taxon>Pseudomonadati</taxon>
        <taxon>Pseudomonadota</taxon>
        <taxon>Gammaproteobacteria</taxon>
        <taxon>Moraxellales</taxon>
        <taxon>Moraxellaceae</taxon>
        <taxon>Moraxella</taxon>
    </lineage>
</organism>
<dbReference type="EMBL" id="UGQE01000001">
    <property type="protein sequence ID" value="STZ10236.1"/>
    <property type="molecule type" value="Genomic_DNA"/>
</dbReference>
<dbReference type="Pfam" id="PF12762">
    <property type="entry name" value="DDE_Tnp_IS1595"/>
    <property type="match status" value="1"/>
</dbReference>
<evidence type="ECO:0000313" key="2">
    <source>
        <dbReference type="EMBL" id="STZ10236.1"/>
    </source>
</evidence>
<dbReference type="EMBL" id="UGQE01000001">
    <property type="protein sequence ID" value="STZ10616.1"/>
    <property type="molecule type" value="Genomic_DNA"/>
</dbReference>
<name>A0A378R9M3_9GAMM</name>
<dbReference type="EMBL" id="UGQE01000001">
    <property type="protein sequence ID" value="STZ10491.1"/>
    <property type="molecule type" value="Genomic_DNA"/>
</dbReference>
<dbReference type="InterPro" id="IPR024445">
    <property type="entry name" value="Tnp_ISXO2-like"/>
</dbReference>
<proteinExistence type="predicted"/>
<dbReference type="RefSeq" id="WP_115338078.1">
    <property type="nucleotide sequence ID" value="NZ_CAACXO010000030.1"/>
</dbReference>
<dbReference type="SMART" id="SM01126">
    <property type="entry name" value="DDE_Tnp_IS1595"/>
    <property type="match status" value="1"/>
</dbReference>
<dbReference type="EMBL" id="UGQE01000004">
    <property type="protein sequence ID" value="STZ14797.1"/>
    <property type="molecule type" value="Genomic_DNA"/>
</dbReference>
<accession>A0A378R9M3</accession>
<dbReference type="OrthoDB" id="6646956at2"/>
<reference evidence="6 7" key="1">
    <citation type="submission" date="2018-06" db="EMBL/GenBank/DDBJ databases">
        <authorList>
            <consortium name="Pathogen Informatics"/>
            <person name="Doyle S."/>
        </authorList>
    </citation>
    <scope>NUCLEOTIDE SEQUENCE [LARGE SCALE GENOMIC DNA]</scope>
    <source>
        <strain evidence="6 7">NCTC10293</strain>
    </source>
</reference>
<dbReference type="InterPro" id="IPR053164">
    <property type="entry name" value="IS1016-like_transposase"/>
</dbReference>
<evidence type="ECO:0000313" key="4">
    <source>
        <dbReference type="EMBL" id="STZ10616.1"/>
    </source>
</evidence>
<dbReference type="PANTHER" id="PTHR47163:SF2">
    <property type="entry name" value="SI:DKEY-17M8.2"/>
    <property type="match status" value="1"/>
</dbReference>
<evidence type="ECO:0000313" key="7">
    <source>
        <dbReference type="Proteomes" id="UP000255279"/>
    </source>
</evidence>
<dbReference type="NCBIfam" id="NF033547">
    <property type="entry name" value="transpos_IS1595"/>
    <property type="match status" value="1"/>
</dbReference>
<evidence type="ECO:0000313" key="3">
    <source>
        <dbReference type="EMBL" id="STZ10491.1"/>
    </source>
</evidence>
<dbReference type="PANTHER" id="PTHR47163">
    <property type="entry name" value="DDE_TNP_IS1595 DOMAIN-CONTAINING PROTEIN"/>
    <property type="match status" value="1"/>
</dbReference>
<dbReference type="Proteomes" id="UP000255279">
    <property type="component" value="Unassembled WGS sequence"/>
</dbReference>
<dbReference type="AlphaFoldDB" id="A0A378R9M3"/>
<evidence type="ECO:0000259" key="1">
    <source>
        <dbReference type="SMART" id="SM01126"/>
    </source>
</evidence>